<name>A0ABD2I6T3_HETSC</name>
<evidence type="ECO:0000256" key="1">
    <source>
        <dbReference type="SAM" id="MobiDB-lite"/>
    </source>
</evidence>
<keyword evidence="3" id="KW-1185">Reference proteome</keyword>
<gene>
    <name evidence="2" type="ORF">niasHS_014278</name>
</gene>
<reference evidence="2 3" key="1">
    <citation type="submission" date="2024-10" db="EMBL/GenBank/DDBJ databases">
        <authorList>
            <person name="Kim D."/>
        </authorList>
    </citation>
    <scope>NUCLEOTIDE SEQUENCE [LARGE SCALE GENOMIC DNA]</scope>
    <source>
        <strain evidence="2">Taebaek</strain>
    </source>
</reference>
<organism evidence="2 3">
    <name type="scientific">Heterodera schachtii</name>
    <name type="common">Sugarbeet cyst nematode worm</name>
    <name type="synonym">Tylenchus schachtii</name>
    <dbReference type="NCBI Taxonomy" id="97005"/>
    <lineage>
        <taxon>Eukaryota</taxon>
        <taxon>Metazoa</taxon>
        <taxon>Ecdysozoa</taxon>
        <taxon>Nematoda</taxon>
        <taxon>Chromadorea</taxon>
        <taxon>Rhabditida</taxon>
        <taxon>Tylenchina</taxon>
        <taxon>Tylenchomorpha</taxon>
        <taxon>Tylenchoidea</taxon>
        <taxon>Heteroderidae</taxon>
        <taxon>Heteroderinae</taxon>
        <taxon>Heterodera</taxon>
    </lineage>
</organism>
<dbReference type="AlphaFoldDB" id="A0ABD2I6T3"/>
<dbReference type="Proteomes" id="UP001620645">
    <property type="component" value="Unassembled WGS sequence"/>
</dbReference>
<evidence type="ECO:0000313" key="3">
    <source>
        <dbReference type="Proteomes" id="UP001620645"/>
    </source>
</evidence>
<protein>
    <submittedName>
        <fullName evidence="2">Uncharacterized protein</fullName>
    </submittedName>
</protein>
<dbReference type="EMBL" id="JBICCN010000356">
    <property type="protein sequence ID" value="KAL3074833.1"/>
    <property type="molecule type" value="Genomic_DNA"/>
</dbReference>
<feature type="region of interest" description="Disordered" evidence="1">
    <location>
        <begin position="1"/>
        <end position="23"/>
    </location>
</feature>
<comment type="caution">
    <text evidence="2">The sequence shown here is derived from an EMBL/GenBank/DDBJ whole genome shotgun (WGS) entry which is preliminary data.</text>
</comment>
<accession>A0ABD2I6T3</accession>
<proteinExistence type="predicted"/>
<sequence length="132" mass="14655">MFAQRGQPKQHNTSSSSRKPTMQSTNPIYFGTFVSNFETVVPRCVCHILLPLGVPFVQRGIRRCLPPPPAPRLSNRFSYFKKGVRHCRRGAVQQRPSGVKSGECLCCLSRSRVSRASSSVESVCVCVRACVL</sequence>
<feature type="compositionally biased region" description="Polar residues" evidence="1">
    <location>
        <begin position="7"/>
        <end position="23"/>
    </location>
</feature>
<evidence type="ECO:0000313" key="2">
    <source>
        <dbReference type="EMBL" id="KAL3074833.1"/>
    </source>
</evidence>